<keyword evidence="1" id="KW-0805">Transcription regulation</keyword>
<gene>
    <name evidence="5" type="ORF">FC70_GL000369</name>
</gene>
<dbReference type="SMART" id="SM00347">
    <property type="entry name" value="HTH_MARR"/>
    <property type="match status" value="1"/>
</dbReference>
<dbReference type="EMBL" id="AZFE01000003">
    <property type="protein sequence ID" value="KRL57896.1"/>
    <property type="molecule type" value="Genomic_DNA"/>
</dbReference>
<protein>
    <recommendedName>
        <fullName evidence="4">HTH marR-type domain-containing protein</fullName>
    </recommendedName>
</protein>
<keyword evidence="3" id="KW-0804">Transcription</keyword>
<evidence type="ECO:0000313" key="6">
    <source>
        <dbReference type="Proteomes" id="UP000051697"/>
    </source>
</evidence>
<dbReference type="AlphaFoldDB" id="A0A0R1RXG8"/>
<evidence type="ECO:0000313" key="5">
    <source>
        <dbReference type="EMBL" id="KRL57896.1"/>
    </source>
</evidence>
<reference evidence="5 6" key="1">
    <citation type="journal article" date="2015" name="Genome Announc.">
        <title>Expanding the biotechnology potential of lactobacilli through comparative genomics of 213 strains and associated genera.</title>
        <authorList>
            <person name="Sun Z."/>
            <person name="Harris H.M."/>
            <person name="McCann A."/>
            <person name="Guo C."/>
            <person name="Argimon S."/>
            <person name="Zhang W."/>
            <person name="Yang X."/>
            <person name="Jeffery I.B."/>
            <person name="Cooney J.C."/>
            <person name="Kagawa T.F."/>
            <person name="Liu W."/>
            <person name="Song Y."/>
            <person name="Salvetti E."/>
            <person name="Wrobel A."/>
            <person name="Rasinkangas P."/>
            <person name="Parkhill J."/>
            <person name="Rea M.C."/>
            <person name="O'Sullivan O."/>
            <person name="Ritari J."/>
            <person name="Douillard F.P."/>
            <person name="Paul Ross R."/>
            <person name="Yang R."/>
            <person name="Briner A.E."/>
            <person name="Felis G.E."/>
            <person name="de Vos W.M."/>
            <person name="Barrangou R."/>
            <person name="Klaenhammer T.R."/>
            <person name="Caufield P.W."/>
            <person name="Cui Y."/>
            <person name="Zhang H."/>
            <person name="O'Toole P.W."/>
        </authorList>
    </citation>
    <scope>NUCLEOTIDE SEQUENCE [LARGE SCALE GENOMIC DNA]</scope>
    <source>
        <strain evidence="5 6">DSM 15707</strain>
    </source>
</reference>
<dbReference type="PANTHER" id="PTHR42756">
    <property type="entry name" value="TRANSCRIPTIONAL REGULATOR, MARR"/>
    <property type="match status" value="1"/>
</dbReference>
<keyword evidence="2" id="KW-0238">DNA-binding</keyword>
<dbReference type="Gene3D" id="1.10.10.10">
    <property type="entry name" value="Winged helix-like DNA-binding domain superfamily/Winged helix DNA-binding domain"/>
    <property type="match status" value="1"/>
</dbReference>
<dbReference type="PROSITE" id="PS50995">
    <property type="entry name" value="HTH_MARR_2"/>
    <property type="match status" value="1"/>
</dbReference>
<dbReference type="GO" id="GO:0003677">
    <property type="term" value="F:DNA binding"/>
    <property type="evidence" value="ECO:0007669"/>
    <property type="project" value="UniProtKB-KW"/>
</dbReference>
<dbReference type="SUPFAM" id="SSF46785">
    <property type="entry name" value="Winged helix' DNA-binding domain"/>
    <property type="match status" value="1"/>
</dbReference>
<comment type="caution">
    <text evidence="5">The sequence shown here is derived from an EMBL/GenBank/DDBJ whole genome shotgun (WGS) entry which is preliminary data.</text>
</comment>
<dbReference type="InterPro" id="IPR036388">
    <property type="entry name" value="WH-like_DNA-bd_sf"/>
</dbReference>
<dbReference type="GO" id="GO:0003700">
    <property type="term" value="F:DNA-binding transcription factor activity"/>
    <property type="evidence" value="ECO:0007669"/>
    <property type="project" value="InterPro"/>
</dbReference>
<sequence length="105" mass="12221">MEHDNLSQKELADVVHIRAASVTDLLEKMEHEGLVIRTKDEKDRRITRVSISDKGRQFLIKNNLIRHEVNEVVYGDLNDDDLEQLDMIYQKIINSLSKDLESNCD</sequence>
<dbReference type="Proteomes" id="UP000051697">
    <property type="component" value="Unassembled WGS sequence"/>
</dbReference>
<dbReference type="PATRIC" id="fig|1423778.4.peg.388"/>
<feature type="domain" description="HTH marR-type" evidence="4">
    <location>
        <begin position="1"/>
        <end position="94"/>
    </location>
</feature>
<dbReference type="STRING" id="1423778.FC70_GL000369"/>
<dbReference type="Pfam" id="PF01047">
    <property type="entry name" value="MarR"/>
    <property type="match status" value="1"/>
</dbReference>
<evidence type="ECO:0000259" key="4">
    <source>
        <dbReference type="PROSITE" id="PS50995"/>
    </source>
</evidence>
<organism evidence="5 6">
    <name type="scientific">Paucilactobacillus oligofermentans DSM 15707 = LMG 22743</name>
    <dbReference type="NCBI Taxonomy" id="1423778"/>
    <lineage>
        <taxon>Bacteria</taxon>
        <taxon>Bacillati</taxon>
        <taxon>Bacillota</taxon>
        <taxon>Bacilli</taxon>
        <taxon>Lactobacillales</taxon>
        <taxon>Lactobacillaceae</taxon>
        <taxon>Paucilactobacillus</taxon>
    </lineage>
</organism>
<evidence type="ECO:0000256" key="3">
    <source>
        <dbReference type="ARBA" id="ARBA00023163"/>
    </source>
</evidence>
<proteinExistence type="predicted"/>
<dbReference type="PANTHER" id="PTHR42756:SF1">
    <property type="entry name" value="TRANSCRIPTIONAL REPRESSOR OF EMRAB OPERON"/>
    <property type="match status" value="1"/>
</dbReference>
<dbReference type="InterPro" id="IPR036390">
    <property type="entry name" value="WH_DNA-bd_sf"/>
</dbReference>
<keyword evidence="6" id="KW-1185">Reference proteome</keyword>
<dbReference type="PRINTS" id="PR00598">
    <property type="entry name" value="HTHMARR"/>
</dbReference>
<dbReference type="InterPro" id="IPR000835">
    <property type="entry name" value="HTH_MarR-typ"/>
</dbReference>
<evidence type="ECO:0000256" key="1">
    <source>
        <dbReference type="ARBA" id="ARBA00023015"/>
    </source>
</evidence>
<name>A0A0R1RXG8_9LACO</name>
<evidence type="ECO:0000256" key="2">
    <source>
        <dbReference type="ARBA" id="ARBA00023125"/>
    </source>
</evidence>
<accession>A0A0R1RXG8</accession>